<dbReference type="SUPFAM" id="SSF81296">
    <property type="entry name" value="E set domains"/>
    <property type="match status" value="1"/>
</dbReference>
<dbReference type="Gene3D" id="2.70.98.10">
    <property type="match status" value="1"/>
</dbReference>
<dbReference type="GO" id="GO:0030246">
    <property type="term" value="F:carbohydrate binding"/>
    <property type="evidence" value="ECO:0007669"/>
    <property type="project" value="InterPro"/>
</dbReference>
<comment type="subcellular location">
    <subcellularLocation>
        <location evidence="1">Periplasm</location>
    </subcellularLocation>
</comment>
<dbReference type="SUPFAM" id="SSF74650">
    <property type="entry name" value="Galactose mutarotase-like"/>
    <property type="match status" value="1"/>
</dbReference>
<proteinExistence type="inferred from homology"/>
<sequence>MGSRIASVVVPLIFTLPLMAGAAEFDFEAVITKARERAEAPYKAPPQVPKALRDLAYQDYQGIRFKPESSLWQDEESLFNVMMVPPGLFYQHPVRMNVINENGAQPVVFEKSQFTYPNGEVERLVPADLGYAGFKLTFPFDGPDVLNQFLVFAGASYFRAVGKDNNFGISGRGVAVNTGLPSGEEFPSFVEFWLQRPAAEDTSMTFYGLLDGPSLAGAYRFTVTPGEETTLKVESALFPRQAVELLGLAPLTSMFYYGENTLAPHGEWRPEVHDSDGLLIHNGVSGEWLWRPLRAPEALSIDYFSTENVRGFGLIQRDADFDTYMDLEARYDSRPSAWIEPEGDWGTGQVVLVQLPTPDETNDNIVAFWRPDGKVSPEQSLHFTYTAKFGGADVADETLGRVVDTYLGDGMRIGGGAEQGAVRVIVDFTGGPLDELTADAPVVSSVSGLEGTEVLENSVQYVEPLKRWRVSILARPAENRSLALRAYLGQHDETLSETWNYELPPRSGVLGVLREP</sequence>
<dbReference type="InterPro" id="IPR007444">
    <property type="entry name" value="Glucan_biosyn_MdoG_C"/>
</dbReference>
<dbReference type="PIRSF" id="PIRSF006281">
    <property type="entry name" value="MdoG"/>
    <property type="match status" value="1"/>
</dbReference>
<organism evidence="6">
    <name type="scientific">marine sediment metagenome</name>
    <dbReference type="NCBI Taxonomy" id="412755"/>
    <lineage>
        <taxon>unclassified sequences</taxon>
        <taxon>metagenomes</taxon>
        <taxon>ecological metagenomes</taxon>
    </lineage>
</organism>
<dbReference type="PANTHER" id="PTHR30504:SF2">
    <property type="entry name" value="GLUCANS BIOSYNTHESIS PROTEIN G"/>
    <property type="match status" value="1"/>
</dbReference>
<accession>A0A0F9YXM1</accession>
<evidence type="ECO:0000256" key="2">
    <source>
        <dbReference type="ARBA" id="ARBA00005001"/>
    </source>
</evidence>
<evidence type="ECO:0000259" key="5">
    <source>
        <dbReference type="Pfam" id="PF04349"/>
    </source>
</evidence>
<dbReference type="AlphaFoldDB" id="A0A0F9YXM1"/>
<dbReference type="InterPro" id="IPR014756">
    <property type="entry name" value="Ig_E-set"/>
</dbReference>
<comment type="caution">
    <text evidence="6">The sequence shown here is derived from an EMBL/GenBank/DDBJ whole genome shotgun (WGS) entry which is preliminary data.</text>
</comment>
<dbReference type="InterPro" id="IPR014718">
    <property type="entry name" value="GH-type_carb-bd"/>
</dbReference>
<dbReference type="PANTHER" id="PTHR30504">
    <property type="entry name" value="GLUCANS BIOSYNTHESIS PROTEIN"/>
    <property type="match status" value="1"/>
</dbReference>
<evidence type="ECO:0000256" key="3">
    <source>
        <dbReference type="ARBA" id="ARBA00009284"/>
    </source>
</evidence>
<dbReference type="GO" id="GO:0003824">
    <property type="term" value="F:catalytic activity"/>
    <property type="evidence" value="ECO:0007669"/>
    <property type="project" value="InterPro"/>
</dbReference>
<dbReference type="InterPro" id="IPR011013">
    <property type="entry name" value="Gal_mutarotase_sf_dom"/>
</dbReference>
<dbReference type="InterPro" id="IPR014438">
    <property type="entry name" value="Glucan_biosyn_MdoG/MdoD"/>
</dbReference>
<dbReference type="GO" id="GO:0030288">
    <property type="term" value="C:outer membrane-bounded periplasmic space"/>
    <property type="evidence" value="ECO:0007669"/>
    <property type="project" value="TreeGrafter"/>
</dbReference>
<reference evidence="6" key="1">
    <citation type="journal article" date="2015" name="Nature">
        <title>Complex archaea that bridge the gap between prokaryotes and eukaryotes.</title>
        <authorList>
            <person name="Spang A."/>
            <person name="Saw J.H."/>
            <person name="Jorgensen S.L."/>
            <person name="Zaremba-Niedzwiedzka K."/>
            <person name="Martijn J."/>
            <person name="Lind A.E."/>
            <person name="van Eijk R."/>
            <person name="Schleper C."/>
            <person name="Guy L."/>
            <person name="Ettema T.J."/>
        </authorList>
    </citation>
    <scope>NUCLEOTIDE SEQUENCE</scope>
</reference>
<feature type="domain" description="Glucan biosynthesis periplasmic MdoG C-terminal" evidence="5">
    <location>
        <begin position="25"/>
        <end position="502"/>
    </location>
</feature>
<dbReference type="InterPro" id="IPR013783">
    <property type="entry name" value="Ig-like_fold"/>
</dbReference>
<name>A0A0F9YXM1_9ZZZZ</name>
<comment type="similarity">
    <text evidence="3">Belongs to the OpgD/OpgG family.</text>
</comment>
<dbReference type="Gene3D" id="2.60.40.10">
    <property type="entry name" value="Immunoglobulins"/>
    <property type="match status" value="1"/>
</dbReference>
<evidence type="ECO:0000256" key="4">
    <source>
        <dbReference type="ARBA" id="ARBA00022764"/>
    </source>
</evidence>
<dbReference type="EMBL" id="LAZR01000006">
    <property type="protein sequence ID" value="KKO09544.1"/>
    <property type="molecule type" value="Genomic_DNA"/>
</dbReference>
<dbReference type="Pfam" id="PF04349">
    <property type="entry name" value="MdoG"/>
    <property type="match status" value="1"/>
</dbReference>
<dbReference type="FunFam" id="2.70.98.10:FF:000001">
    <property type="entry name" value="Glucans biosynthesis protein G"/>
    <property type="match status" value="1"/>
</dbReference>
<protein>
    <recommendedName>
        <fullName evidence="5">Glucan biosynthesis periplasmic MdoG C-terminal domain-containing protein</fullName>
    </recommendedName>
</protein>
<evidence type="ECO:0000313" key="6">
    <source>
        <dbReference type="EMBL" id="KKO09544.1"/>
    </source>
</evidence>
<evidence type="ECO:0000256" key="1">
    <source>
        <dbReference type="ARBA" id="ARBA00004418"/>
    </source>
</evidence>
<dbReference type="UniPathway" id="UPA00637"/>
<keyword evidence="4" id="KW-0574">Periplasm</keyword>
<comment type="pathway">
    <text evidence="2">Glycan metabolism; osmoregulated periplasmic glucan (OPG) biosynthesis.</text>
</comment>
<dbReference type="GO" id="GO:0051274">
    <property type="term" value="P:beta-glucan biosynthetic process"/>
    <property type="evidence" value="ECO:0007669"/>
    <property type="project" value="TreeGrafter"/>
</dbReference>
<gene>
    <name evidence="6" type="ORF">LCGC14_0030370</name>
</gene>